<protein>
    <submittedName>
        <fullName evidence="1">Uncharacterized protein</fullName>
    </submittedName>
</protein>
<organism evidence="1 2">
    <name type="scientific">Leptospira noguchii serovar Autumnalis str. ZUN142</name>
    <dbReference type="NCBI Taxonomy" id="1085540"/>
    <lineage>
        <taxon>Bacteria</taxon>
        <taxon>Pseudomonadati</taxon>
        <taxon>Spirochaetota</taxon>
        <taxon>Spirochaetia</taxon>
        <taxon>Leptospirales</taxon>
        <taxon>Leptospiraceae</taxon>
        <taxon>Leptospira</taxon>
    </lineage>
</organism>
<reference evidence="1 2" key="1">
    <citation type="submission" date="2013-01" db="EMBL/GenBank/DDBJ databases">
        <authorList>
            <person name="Harkins D.M."/>
            <person name="Durkin A.S."/>
            <person name="Brinkac L.M."/>
            <person name="Haft D.H."/>
            <person name="Selengut J.D."/>
            <person name="Sanka R."/>
            <person name="DePew J."/>
            <person name="Purushe J."/>
            <person name="Matthias M.A."/>
            <person name="Vinetz J.M."/>
            <person name="Sutton G.G."/>
            <person name="Nierman W.C."/>
            <person name="Fouts D.E."/>
        </authorList>
    </citation>
    <scope>NUCLEOTIDE SEQUENCE [LARGE SCALE GENOMIC DNA]</scope>
    <source>
        <strain evidence="1 2">ZUN142</strain>
    </source>
</reference>
<name>M6U605_9LEPT</name>
<comment type="caution">
    <text evidence="1">The sequence shown here is derived from an EMBL/GenBank/DDBJ whole genome shotgun (WGS) entry which is preliminary data.</text>
</comment>
<evidence type="ECO:0000313" key="1">
    <source>
        <dbReference type="EMBL" id="EMO40457.1"/>
    </source>
</evidence>
<proteinExistence type="predicted"/>
<sequence>MDRDLICGDCLYFFSKSLATKSRIFELLCKVFSFRLRNFENEYDEFILFRLLNG</sequence>
<accession>M6U605</accession>
<dbReference type="Proteomes" id="UP000012153">
    <property type="component" value="Unassembled WGS sequence"/>
</dbReference>
<gene>
    <name evidence="1" type="ORF">LEP1GSC186_4203</name>
</gene>
<evidence type="ECO:0000313" key="2">
    <source>
        <dbReference type="Proteomes" id="UP000012153"/>
    </source>
</evidence>
<dbReference type="AlphaFoldDB" id="M6U605"/>
<dbReference type="EMBL" id="AHOP02000031">
    <property type="protein sequence ID" value="EMO40457.1"/>
    <property type="molecule type" value="Genomic_DNA"/>
</dbReference>